<comment type="caution">
    <text evidence="1">The sequence shown here is derived from an EMBL/GenBank/DDBJ whole genome shotgun (WGS) entry which is preliminary data.</text>
</comment>
<evidence type="ECO:0000313" key="1">
    <source>
        <dbReference type="EMBL" id="MFD2090048.1"/>
    </source>
</evidence>
<evidence type="ECO:0000313" key="2">
    <source>
        <dbReference type="Proteomes" id="UP001597402"/>
    </source>
</evidence>
<protein>
    <submittedName>
        <fullName evidence="1">DUF2993 domain-containing protein</fullName>
    </submittedName>
</protein>
<dbReference type="EMBL" id="JBHUHP010000001">
    <property type="protein sequence ID" value="MFD2090048.1"/>
    <property type="molecule type" value="Genomic_DNA"/>
</dbReference>
<proteinExistence type="predicted"/>
<dbReference type="Pfam" id="PF11209">
    <property type="entry name" value="LmeA"/>
    <property type="match status" value="1"/>
</dbReference>
<dbReference type="InterPro" id="IPR021373">
    <property type="entry name" value="DUF2993"/>
</dbReference>
<organism evidence="1 2">
    <name type="scientific">Blastococcus deserti</name>
    <dbReference type="NCBI Taxonomy" id="2259033"/>
    <lineage>
        <taxon>Bacteria</taxon>
        <taxon>Bacillati</taxon>
        <taxon>Actinomycetota</taxon>
        <taxon>Actinomycetes</taxon>
        <taxon>Geodermatophilales</taxon>
        <taxon>Geodermatophilaceae</taxon>
        <taxon>Blastococcus</taxon>
    </lineage>
</organism>
<reference evidence="2" key="1">
    <citation type="journal article" date="2019" name="Int. J. Syst. Evol. Microbiol.">
        <title>The Global Catalogue of Microorganisms (GCM) 10K type strain sequencing project: providing services to taxonomists for standard genome sequencing and annotation.</title>
        <authorList>
            <consortium name="The Broad Institute Genomics Platform"/>
            <consortium name="The Broad Institute Genome Sequencing Center for Infectious Disease"/>
            <person name="Wu L."/>
            <person name="Ma J."/>
        </authorList>
    </citation>
    <scope>NUCLEOTIDE SEQUENCE [LARGE SCALE GENOMIC DNA]</scope>
    <source>
        <strain evidence="2">JCM 3338</strain>
    </source>
</reference>
<name>A0ABW4X5K0_9ACTN</name>
<keyword evidence="2" id="KW-1185">Reference proteome</keyword>
<accession>A0ABW4X5K0</accession>
<dbReference type="RefSeq" id="WP_376870455.1">
    <property type="nucleotide sequence ID" value="NZ_JBHUHP010000001.1"/>
</dbReference>
<sequence>MRALLVVVALLLGLVVVLDRVAAGFAEDRVAEQVAEEGGLAGVPEVDIEGFPFLTQAVDGRYDEVRIALTAEQLGQPEGTRADVVLRGVEVPLSSVLSGSVQEVPVERIDGTATLSYALLSAQLGPDTELERDGDGLRITRTVELLGRQLPLTATGQVTLEGNDVVVDVEQASGAGIDVPDFLLERAADLLDLRYAVPPLPFGLQLTGVSPAAGGVDVRIEAVDTVLRAAD</sequence>
<dbReference type="Proteomes" id="UP001597402">
    <property type="component" value="Unassembled WGS sequence"/>
</dbReference>
<gene>
    <name evidence="1" type="ORF">ACFSHS_00515</name>
</gene>